<dbReference type="EMBL" id="UINC01038441">
    <property type="protein sequence ID" value="SVB35467.1"/>
    <property type="molecule type" value="Genomic_DNA"/>
</dbReference>
<evidence type="ECO:0000313" key="2">
    <source>
        <dbReference type="EMBL" id="SVB35467.1"/>
    </source>
</evidence>
<dbReference type="PANTHER" id="PTHR43679">
    <property type="entry name" value="OCTANOYLTRANSFERASE LIPM-RELATED"/>
    <property type="match status" value="1"/>
</dbReference>
<dbReference type="InterPro" id="IPR050664">
    <property type="entry name" value="Octanoyltrans_LipM/LipL"/>
</dbReference>
<dbReference type="Gene3D" id="3.30.930.10">
    <property type="entry name" value="Bira Bifunctional Protein, Domain 2"/>
    <property type="match status" value="1"/>
</dbReference>
<dbReference type="PROSITE" id="PS51733">
    <property type="entry name" value="BPL_LPL_CATALYTIC"/>
    <property type="match status" value="1"/>
</dbReference>
<dbReference type="Pfam" id="PF21948">
    <property type="entry name" value="LplA-B_cat"/>
    <property type="match status" value="1"/>
</dbReference>
<sequence>MAADEVLANHAGAGTSQPTLRLYTYKPCALVGRFQTIETELNLNYCVENKIPVNRRPTGGGAIIMGQDQLGVALVIPGKSDETYASVRERMAQFSQGIISGLATLDIQVEFRRKNDLEVNGKKIAGLGLHKTSTGGLLFHGSLLVGLDVPFMLNVLKTPFEKISDKE</sequence>
<proteinExistence type="predicted"/>
<feature type="domain" description="BPL/LPL catalytic" evidence="1">
    <location>
        <begin position="14"/>
        <end position="167"/>
    </location>
</feature>
<protein>
    <recommendedName>
        <fullName evidence="1">BPL/LPL catalytic domain-containing protein</fullName>
    </recommendedName>
</protein>
<name>A0A382DCU2_9ZZZZ</name>
<dbReference type="InterPro" id="IPR045864">
    <property type="entry name" value="aa-tRNA-synth_II/BPL/LPL"/>
</dbReference>
<dbReference type="AlphaFoldDB" id="A0A382DCU2"/>
<dbReference type="CDD" id="cd16443">
    <property type="entry name" value="LplA"/>
    <property type="match status" value="1"/>
</dbReference>
<gene>
    <name evidence="2" type="ORF">METZ01_LOCUS188321</name>
</gene>
<organism evidence="2">
    <name type="scientific">marine metagenome</name>
    <dbReference type="NCBI Taxonomy" id="408172"/>
    <lineage>
        <taxon>unclassified sequences</taxon>
        <taxon>metagenomes</taxon>
        <taxon>ecological metagenomes</taxon>
    </lineage>
</organism>
<dbReference type="PANTHER" id="PTHR43679:SF2">
    <property type="entry name" value="OCTANOYL-[GCVH]:PROTEIN N-OCTANOYLTRANSFERASE"/>
    <property type="match status" value="1"/>
</dbReference>
<feature type="non-terminal residue" evidence="2">
    <location>
        <position position="167"/>
    </location>
</feature>
<accession>A0A382DCU2</accession>
<reference evidence="2" key="1">
    <citation type="submission" date="2018-05" db="EMBL/GenBank/DDBJ databases">
        <authorList>
            <person name="Lanie J.A."/>
            <person name="Ng W.-L."/>
            <person name="Kazmierczak K.M."/>
            <person name="Andrzejewski T.M."/>
            <person name="Davidsen T.M."/>
            <person name="Wayne K.J."/>
            <person name="Tettelin H."/>
            <person name="Glass J.I."/>
            <person name="Rusch D."/>
            <person name="Podicherti R."/>
            <person name="Tsui H.-C.T."/>
            <person name="Winkler M.E."/>
        </authorList>
    </citation>
    <scope>NUCLEOTIDE SEQUENCE</scope>
</reference>
<dbReference type="SUPFAM" id="SSF55681">
    <property type="entry name" value="Class II aaRS and biotin synthetases"/>
    <property type="match status" value="1"/>
</dbReference>
<evidence type="ECO:0000259" key="1">
    <source>
        <dbReference type="PROSITE" id="PS51733"/>
    </source>
</evidence>
<dbReference type="InterPro" id="IPR004143">
    <property type="entry name" value="BPL_LPL_catalytic"/>
</dbReference>